<gene>
    <name evidence="1" type="ORF">Ah1_00124</name>
</gene>
<organism evidence="1 2">
    <name type="scientific">Aeromonas phage Ah1</name>
    <dbReference type="NCBI Taxonomy" id="2053701"/>
    <lineage>
        <taxon>Viruses</taxon>
        <taxon>Duplodnaviria</taxon>
        <taxon>Heunggongvirae</taxon>
        <taxon>Uroviricota</taxon>
        <taxon>Caudoviricetes</taxon>
        <taxon>Pantevenvirales</taxon>
        <taxon>Straboviridae</taxon>
        <taxon>Cinqassovirus</taxon>
        <taxon>Cinqassovirus ah1</taxon>
    </lineage>
</organism>
<protein>
    <submittedName>
        <fullName evidence="1">Uncharacterized protein</fullName>
    </submittedName>
</protein>
<sequence length="131" mass="15088">MASLKQSNHSEENIMNQALVEQVKSKIDPRLVEYVRVRSRKSLGEEIMEVIMVGAKIGCSDLEFFNNRWAHFMLHAGETKFESLCGDCKWKSGVKFPVLRKQKSRELACDKIVDFVNKNAQAFIDCYKLEV</sequence>
<keyword evidence="2" id="KW-1185">Reference proteome</keyword>
<evidence type="ECO:0000313" key="2">
    <source>
        <dbReference type="Proteomes" id="UP000240934"/>
    </source>
</evidence>
<accession>A0A2H4YFB2</accession>
<reference evidence="1 2" key="1">
    <citation type="submission" date="2017-10" db="EMBL/GenBank/DDBJ databases">
        <title>Antibacterial composition for extension of chilled fish shelf life and decreasing of risk of food-borne infections, bacteriophage strains for its preparation.</title>
        <authorList>
            <person name="Zulkarneev E.R."/>
            <person name="Aleshkin A.V."/>
            <person name="Rubalsky O.V."/>
            <person name="Kiseleva I.A."/>
            <person name="Rubalskii E.O."/>
            <person name="Lebedev S.N."/>
        </authorList>
    </citation>
    <scope>NUCLEOTIDE SEQUENCE [LARGE SCALE GENOMIC DNA]</scope>
</reference>
<evidence type="ECO:0000313" key="1">
    <source>
        <dbReference type="EMBL" id="AUE22665.1"/>
    </source>
</evidence>
<dbReference type="Proteomes" id="UP000240934">
    <property type="component" value="Segment"/>
</dbReference>
<proteinExistence type="predicted"/>
<dbReference type="EMBL" id="MG250483">
    <property type="protein sequence ID" value="AUE22665.1"/>
    <property type="molecule type" value="Genomic_DNA"/>
</dbReference>
<name>A0A2H4YFB2_9CAUD</name>